<reference evidence="3" key="1">
    <citation type="submission" date="2020-10" db="EMBL/GenBank/DDBJ databases">
        <authorList>
            <person name="Gilroy R."/>
        </authorList>
    </citation>
    <scope>NUCLEOTIDE SEQUENCE</scope>
    <source>
        <strain evidence="3">6086</strain>
    </source>
</reference>
<feature type="coiled-coil region" evidence="2">
    <location>
        <begin position="239"/>
        <end position="290"/>
    </location>
</feature>
<reference evidence="3" key="2">
    <citation type="journal article" date="2021" name="PeerJ">
        <title>Extensive microbial diversity within the chicken gut microbiome revealed by metagenomics and culture.</title>
        <authorList>
            <person name="Gilroy R."/>
            <person name="Ravi A."/>
            <person name="Getino M."/>
            <person name="Pursley I."/>
            <person name="Horton D.L."/>
            <person name="Alikhan N.F."/>
            <person name="Baker D."/>
            <person name="Gharbi K."/>
            <person name="Hall N."/>
            <person name="Watson M."/>
            <person name="Adriaenssens E.M."/>
            <person name="Foster-Nyarko E."/>
            <person name="Jarju S."/>
            <person name="Secka A."/>
            <person name="Antonio M."/>
            <person name="Oren A."/>
            <person name="Chaudhuri R.R."/>
            <person name="La Ragione R."/>
            <person name="Hildebrand F."/>
            <person name="Pallen M.J."/>
        </authorList>
    </citation>
    <scope>NUCLEOTIDE SEQUENCE</scope>
    <source>
        <strain evidence="3">6086</strain>
    </source>
</reference>
<dbReference type="CDD" id="cd17242">
    <property type="entry name" value="MobM_relaxase"/>
    <property type="match status" value="1"/>
</dbReference>
<comment type="caution">
    <text evidence="3">The sequence shown here is derived from an EMBL/GenBank/DDBJ whole genome shotgun (WGS) entry which is preliminary data.</text>
</comment>
<protein>
    <submittedName>
        <fullName evidence="3">Plasmid recombination protein</fullName>
    </submittedName>
</protein>
<gene>
    <name evidence="3" type="ORF">IAD03_08795</name>
</gene>
<dbReference type="Proteomes" id="UP000824141">
    <property type="component" value="Unassembled WGS sequence"/>
</dbReference>
<accession>A0A9D1FT11</accession>
<dbReference type="Gene3D" id="3.30.930.30">
    <property type="match status" value="1"/>
</dbReference>
<evidence type="ECO:0000313" key="3">
    <source>
        <dbReference type="EMBL" id="HIS79453.1"/>
    </source>
</evidence>
<name>A0A9D1FT11_9FIRM</name>
<dbReference type="GO" id="GO:0006310">
    <property type="term" value="P:DNA recombination"/>
    <property type="evidence" value="ECO:0007669"/>
    <property type="project" value="InterPro"/>
</dbReference>
<dbReference type="InterPro" id="IPR001668">
    <property type="entry name" value="Mob_Pre"/>
</dbReference>
<proteinExistence type="inferred from homology"/>
<comment type="similarity">
    <text evidence="1">Belongs to the plasmid mobilization pre family.</text>
</comment>
<organism evidence="3 4">
    <name type="scientific">Candidatus Caccousia stercoris</name>
    <dbReference type="NCBI Taxonomy" id="2840723"/>
    <lineage>
        <taxon>Bacteria</taxon>
        <taxon>Bacillati</taxon>
        <taxon>Bacillota</taxon>
        <taxon>Clostridia</taxon>
        <taxon>Eubacteriales</taxon>
        <taxon>Oscillospiraceae</taxon>
        <taxon>Oscillospiraceae incertae sedis</taxon>
        <taxon>Candidatus Caccousia</taxon>
    </lineage>
</organism>
<dbReference type="GO" id="GO:0003677">
    <property type="term" value="F:DNA binding"/>
    <property type="evidence" value="ECO:0007669"/>
    <property type="project" value="InterPro"/>
</dbReference>
<evidence type="ECO:0000313" key="4">
    <source>
        <dbReference type="Proteomes" id="UP000824141"/>
    </source>
</evidence>
<dbReference type="Pfam" id="PF01076">
    <property type="entry name" value="Mob_Pre"/>
    <property type="match status" value="1"/>
</dbReference>
<keyword evidence="2" id="KW-0175">Coiled coil</keyword>
<evidence type="ECO:0000256" key="1">
    <source>
        <dbReference type="ARBA" id="ARBA00010657"/>
    </source>
</evidence>
<sequence>MTNKAQYAILRFAKHKAGPAGALEAHHERTKERYASNPDIDISKSKDNFHIIQPAQKYRKEISIRIKTAGCRLRKDSTMFVDTLITASPEFFTGRSKQEVQAYFTEAVAFMEKKVGGDNIFSAVVHMDEKTPHLHLCFTPITKDGRLSAKEVLGNRAQLSQWQDEFHAHMKKAYPVFKRGKSALVTKRRHIPTWLFKQSVDLTRRQRTIEKAISEIGGLNAGKKRDEALEMVGPYFARLERHLGQMKKYQATIDYLTQENMGLKQKVNDEKRIRKRMEVLELKKENERLRRFVESIPQEIRQAFQERQREQSAKAPQR</sequence>
<evidence type="ECO:0000256" key="2">
    <source>
        <dbReference type="SAM" id="Coils"/>
    </source>
</evidence>
<dbReference type="NCBIfam" id="NF041497">
    <property type="entry name" value="MobV"/>
    <property type="match status" value="1"/>
</dbReference>
<dbReference type="AlphaFoldDB" id="A0A9D1FT11"/>
<dbReference type="EMBL" id="DVJM01000185">
    <property type="protein sequence ID" value="HIS79453.1"/>
    <property type="molecule type" value="Genomic_DNA"/>
</dbReference>